<gene>
    <name evidence="13" type="ORF">MICPUCDRAFT_34002</name>
</gene>
<evidence type="ECO:0000259" key="12">
    <source>
        <dbReference type="PROSITE" id="PS51918"/>
    </source>
</evidence>
<keyword evidence="11" id="KW-0411">Iron-sulfur</keyword>
<dbReference type="GO" id="GO:0070475">
    <property type="term" value="P:rRNA base methylation"/>
    <property type="evidence" value="ECO:0007669"/>
    <property type="project" value="InterPro"/>
</dbReference>
<dbReference type="Gene3D" id="3.20.20.70">
    <property type="entry name" value="Aldolase class I"/>
    <property type="match status" value="1"/>
</dbReference>
<dbReference type="EMBL" id="GG663740">
    <property type="protein sequence ID" value="EEH56704.1"/>
    <property type="molecule type" value="Genomic_DNA"/>
</dbReference>
<feature type="domain" description="Radical SAM core" evidence="12">
    <location>
        <begin position="149"/>
        <end position="383"/>
    </location>
</feature>
<dbReference type="PROSITE" id="PS51918">
    <property type="entry name" value="RADICAL_SAM"/>
    <property type="match status" value="1"/>
</dbReference>
<dbReference type="InterPro" id="IPR013785">
    <property type="entry name" value="Aldolase_TIM"/>
</dbReference>
<accession>C1MUW6</accession>
<dbReference type="SUPFAM" id="SSF102114">
    <property type="entry name" value="Radical SAM enzymes"/>
    <property type="match status" value="1"/>
</dbReference>
<proteinExistence type="inferred from homology"/>
<evidence type="ECO:0000256" key="5">
    <source>
        <dbReference type="ARBA" id="ARBA00022552"/>
    </source>
</evidence>
<dbReference type="Gene3D" id="1.10.150.530">
    <property type="match status" value="1"/>
</dbReference>
<dbReference type="GeneID" id="9685012"/>
<evidence type="ECO:0000256" key="7">
    <source>
        <dbReference type="ARBA" id="ARBA00022679"/>
    </source>
</evidence>
<dbReference type="OrthoDB" id="496065at2759"/>
<dbReference type="GO" id="GO:0046872">
    <property type="term" value="F:metal ion binding"/>
    <property type="evidence" value="ECO:0007669"/>
    <property type="project" value="UniProtKB-KW"/>
</dbReference>
<dbReference type="HAMAP" id="MF_01849">
    <property type="entry name" value="RNA_methyltr_RlmN"/>
    <property type="match status" value="1"/>
</dbReference>
<dbReference type="KEGG" id="mpp:MICPUCDRAFT_34002"/>
<dbReference type="InterPro" id="IPR007197">
    <property type="entry name" value="rSAM"/>
</dbReference>
<keyword evidence="4" id="KW-0963">Cytoplasm</keyword>
<dbReference type="eggNOG" id="ENOG502QSIE">
    <property type="taxonomic scope" value="Eukaryota"/>
</dbReference>
<comment type="subcellular location">
    <subcellularLocation>
        <location evidence="2">Cytoplasm</location>
    </subcellularLocation>
</comment>
<keyword evidence="10" id="KW-0408">Iron</keyword>
<dbReference type="GO" id="GO:0051539">
    <property type="term" value="F:4 iron, 4 sulfur cluster binding"/>
    <property type="evidence" value="ECO:0007669"/>
    <property type="project" value="UniProtKB-KW"/>
</dbReference>
<dbReference type="InterPro" id="IPR058240">
    <property type="entry name" value="rSAM_sf"/>
</dbReference>
<dbReference type="SFLD" id="SFLDF00275">
    <property type="entry name" value="adenosine_C2_methyltransferase"/>
    <property type="match status" value="1"/>
</dbReference>
<dbReference type="FunFam" id="3.20.20.70:FF:000014">
    <property type="entry name" value="Probable dual-specificity RNA methyltransferase RlmN"/>
    <property type="match status" value="1"/>
</dbReference>
<dbReference type="SFLD" id="SFLDS00029">
    <property type="entry name" value="Radical_SAM"/>
    <property type="match status" value="1"/>
</dbReference>
<dbReference type="GO" id="GO:0008173">
    <property type="term" value="F:RNA methyltransferase activity"/>
    <property type="evidence" value="ECO:0007669"/>
    <property type="project" value="InterPro"/>
</dbReference>
<dbReference type="PANTHER" id="PTHR30544">
    <property type="entry name" value="23S RRNA METHYLTRANSFERASE"/>
    <property type="match status" value="1"/>
</dbReference>
<keyword evidence="8" id="KW-0949">S-adenosyl-L-methionine</keyword>
<comment type="cofactor">
    <cofactor evidence="1">
        <name>[4Fe-4S] cluster</name>
        <dbReference type="ChEBI" id="CHEBI:49883"/>
    </cofactor>
</comment>
<evidence type="ECO:0000313" key="13">
    <source>
        <dbReference type="EMBL" id="EEH56704.1"/>
    </source>
</evidence>
<dbReference type="InterPro" id="IPR004383">
    <property type="entry name" value="rRNA_lsu_MTrfase_RlmN/Cfr"/>
</dbReference>
<evidence type="ECO:0000256" key="11">
    <source>
        <dbReference type="ARBA" id="ARBA00023014"/>
    </source>
</evidence>
<sequence length="406" mass="43997">MRALAVAGSLLRRGGVEGCARVVSTALLESIARSRPASTSSRVADDDDGDAHRTPLLGLGVDALTKLAKEHGQPGYRGKQLHDAVYSHRKEAIEAITQIPEAFRSSLRASGVHVGRVRPIDVVAAPDGTKKVLLKLRCGSVIEAVGETRRRRFTVCVSSQVGCAMRCSFCATGRQGFKRNLTSDEIVNQVLALEDVFGRRATNVVMMGMGEPLMNLKEVLRAHRCLNRDVGIGGRYFTISTVGVPNQLSKLAAHKLQATLAVSLHAPTQELREKLIPSAKAYHVDDLLEDCRLYKKSTGKRLTFEYTLLAGENDSPEHARALGRLLRTRVGRGSHVNLLPWNPVTGAEDAHARPSKTAVKRFADALAKERGVTFTVRRTRGLEADAACGQLTGSFVRKGREAGVAV</sequence>
<dbReference type="GO" id="GO:0030488">
    <property type="term" value="P:tRNA methylation"/>
    <property type="evidence" value="ECO:0007669"/>
    <property type="project" value="InterPro"/>
</dbReference>
<evidence type="ECO:0000256" key="10">
    <source>
        <dbReference type="ARBA" id="ARBA00023004"/>
    </source>
</evidence>
<dbReference type="PANTHER" id="PTHR30544:SF5">
    <property type="entry name" value="RADICAL SAM CORE DOMAIN-CONTAINING PROTEIN"/>
    <property type="match status" value="1"/>
</dbReference>
<evidence type="ECO:0000256" key="2">
    <source>
        <dbReference type="ARBA" id="ARBA00004496"/>
    </source>
</evidence>
<keyword evidence="14" id="KW-1185">Reference proteome</keyword>
<keyword evidence="5" id="KW-0698">rRNA processing</keyword>
<dbReference type="Proteomes" id="UP000001876">
    <property type="component" value="Unassembled WGS sequence"/>
</dbReference>
<evidence type="ECO:0000256" key="3">
    <source>
        <dbReference type="ARBA" id="ARBA00022485"/>
    </source>
</evidence>
<dbReference type="GO" id="GO:0005737">
    <property type="term" value="C:cytoplasm"/>
    <property type="evidence" value="ECO:0007669"/>
    <property type="project" value="UniProtKB-SubCell"/>
</dbReference>
<dbReference type="SFLD" id="SFLDG01062">
    <property type="entry name" value="methyltransferase_(Class_A)"/>
    <property type="match status" value="1"/>
</dbReference>
<dbReference type="RefSeq" id="XP_003059572.1">
    <property type="nucleotide sequence ID" value="XM_003059526.1"/>
</dbReference>
<evidence type="ECO:0000256" key="4">
    <source>
        <dbReference type="ARBA" id="ARBA00022490"/>
    </source>
</evidence>
<dbReference type="NCBIfam" id="TIGR00048">
    <property type="entry name" value="rRNA_mod_RlmN"/>
    <property type="match status" value="1"/>
</dbReference>
<dbReference type="InterPro" id="IPR027492">
    <property type="entry name" value="RNA_MTrfase_RlmN"/>
</dbReference>
<evidence type="ECO:0000256" key="8">
    <source>
        <dbReference type="ARBA" id="ARBA00022691"/>
    </source>
</evidence>
<keyword evidence="9" id="KW-0479">Metal-binding</keyword>
<dbReference type="AlphaFoldDB" id="C1MUW6"/>
<organism evidence="14">
    <name type="scientific">Micromonas pusilla (strain CCMP1545)</name>
    <name type="common">Picoplanktonic green alga</name>
    <dbReference type="NCBI Taxonomy" id="564608"/>
    <lineage>
        <taxon>Eukaryota</taxon>
        <taxon>Viridiplantae</taxon>
        <taxon>Chlorophyta</taxon>
        <taxon>Mamiellophyceae</taxon>
        <taxon>Mamiellales</taxon>
        <taxon>Mamiellaceae</taxon>
        <taxon>Micromonas</taxon>
    </lineage>
</organism>
<dbReference type="InterPro" id="IPR040072">
    <property type="entry name" value="Methyltransferase_A"/>
</dbReference>
<keyword evidence="7" id="KW-0808">Transferase</keyword>
<dbReference type="STRING" id="564608.C1MUW6"/>
<keyword evidence="3" id="KW-0004">4Fe-4S</keyword>
<name>C1MUW6_MICPC</name>
<dbReference type="Pfam" id="PF04055">
    <property type="entry name" value="Radical_SAM"/>
    <property type="match status" value="1"/>
</dbReference>
<evidence type="ECO:0000256" key="1">
    <source>
        <dbReference type="ARBA" id="ARBA00001966"/>
    </source>
</evidence>
<dbReference type="PIRSF" id="PIRSF006004">
    <property type="entry name" value="CHP00048"/>
    <property type="match status" value="1"/>
</dbReference>
<dbReference type="OMA" id="MGEPAHN"/>
<evidence type="ECO:0000256" key="9">
    <source>
        <dbReference type="ARBA" id="ARBA00022723"/>
    </source>
</evidence>
<evidence type="ECO:0000256" key="6">
    <source>
        <dbReference type="ARBA" id="ARBA00022603"/>
    </source>
</evidence>
<dbReference type="CDD" id="cd01335">
    <property type="entry name" value="Radical_SAM"/>
    <property type="match status" value="1"/>
</dbReference>
<protein>
    <submittedName>
        <fullName evidence="13">Predicted protein</fullName>
    </submittedName>
</protein>
<evidence type="ECO:0000313" key="14">
    <source>
        <dbReference type="Proteomes" id="UP000001876"/>
    </source>
</evidence>
<keyword evidence="6" id="KW-0489">Methyltransferase</keyword>
<reference evidence="13 14" key="1">
    <citation type="journal article" date="2009" name="Science">
        <title>Green evolution and dynamic adaptations revealed by genomes of the marine picoeukaryotes Micromonas.</title>
        <authorList>
            <person name="Worden A.Z."/>
            <person name="Lee J.H."/>
            <person name="Mock T."/>
            <person name="Rouze P."/>
            <person name="Simmons M.P."/>
            <person name="Aerts A.L."/>
            <person name="Allen A.E."/>
            <person name="Cuvelier M.L."/>
            <person name="Derelle E."/>
            <person name="Everett M.V."/>
            <person name="Foulon E."/>
            <person name="Grimwood J."/>
            <person name="Gundlach H."/>
            <person name="Henrissat B."/>
            <person name="Napoli C."/>
            <person name="McDonald S.M."/>
            <person name="Parker M.S."/>
            <person name="Rombauts S."/>
            <person name="Salamov A."/>
            <person name="Von Dassow P."/>
            <person name="Badger J.H."/>
            <person name="Coutinho P.M."/>
            <person name="Demir E."/>
            <person name="Dubchak I."/>
            <person name="Gentemann C."/>
            <person name="Eikrem W."/>
            <person name="Gready J.E."/>
            <person name="John U."/>
            <person name="Lanier W."/>
            <person name="Lindquist E.A."/>
            <person name="Lucas S."/>
            <person name="Mayer K.F."/>
            <person name="Moreau H."/>
            <person name="Not F."/>
            <person name="Otillar R."/>
            <person name="Panaud O."/>
            <person name="Pangilinan J."/>
            <person name="Paulsen I."/>
            <person name="Piegu B."/>
            <person name="Poliakov A."/>
            <person name="Robbens S."/>
            <person name="Schmutz J."/>
            <person name="Toulza E."/>
            <person name="Wyss T."/>
            <person name="Zelensky A."/>
            <person name="Zhou K."/>
            <person name="Armbrust E.V."/>
            <person name="Bhattacharya D."/>
            <person name="Goodenough U.W."/>
            <person name="Van de Peer Y."/>
            <person name="Grigoriev I.V."/>
        </authorList>
    </citation>
    <scope>NUCLEOTIDE SEQUENCE [LARGE SCALE GENOMIC DNA]</scope>
    <source>
        <strain evidence="13 14">CCMP1545</strain>
    </source>
</reference>